<evidence type="ECO:0008006" key="4">
    <source>
        <dbReference type="Google" id="ProtNLM"/>
    </source>
</evidence>
<feature type="chain" id="PRO_5035223178" description="Secreted protein" evidence="1">
    <location>
        <begin position="30"/>
        <end position="48"/>
    </location>
</feature>
<dbReference type="AlphaFoldDB" id="A0A8J3NXQ6"/>
<accession>A0A8J3NXQ6</accession>
<name>A0A8J3NXQ6_9ACTN</name>
<keyword evidence="3" id="KW-1185">Reference proteome</keyword>
<evidence type="ECO:0000256" key="1">
    <source>
        <dbReference type="SAM" id="SignalP"/>
    </source>
</evidence>
<dbReference type="Proteomes" id="UP000659904">
    <property type="component" value="Unassembled WGS sequence"/>
</dbReference>
<organism evidence="2 3">
    <name type="scientific">Catellatospora citrea</name>
    <dbReference type="NCBI Taxonomy" id="53366"/>
    <lineage>
        <taxon>Bacteria</taxon>
        <taxon>Bacillati</taxon>
        <taxon>Actinomycetota</taxon>
        <taxon>Actinomycetes</taxon>
        <taxon>Micromonosporales</taxon>
        <taxon>Micromonosporaceae</taxon>
        <taxon>Catellatospora</taxon>
    </lineage>
</organism>
<feature type="signal peptide" evidence="1">
    <location>
        <begin position="1"/>
        <end position="29"/>
    </location>
</feature>
<keyword evidence="1" id="KW-0732">Signal</keyword>
<gene>
    <name evidence="2" type="ORF">Cci01nite_12270</name>
</gene>
<protein>
    <recommendedName>
        <fullName evidence="4">Secreted protein</fullName>
    </recommendedName>
</protein>
<evidence type="ECO:0000313" key="2">
    <source>
        <dbReference type="EMBL" id="GIF96133.1"/>
    </source>
</evidence>
<comment type="caution">
    <text evidence="2">The sequence shown here is derived from an EMBL/GenBank/DDBJ whole genome shotgun (WGS) entry which is preliminary data.</text>
</comment>
<dbReference type="RefSeq" id="WP_170213375.1">
    <property type="nucleotide sequence ID" value="NZ_BONH01000003.1"/>
</dbReference>
<dbReference type="EMBL" id="BONH01000003">
    <property type="protein sequence ID" value="GIF96133.1"/>
    <property type="molecule type" value="Genomic_DNA"/>
</dbReference>
<sequence>MVRNIKRTVLVLAVGLLAAVALGASPAHADWCLQNNPDGSWTWIDCTT</sequence>
<evidence type="ECO:0000313" key="3">
    <source>
        <dbReference type="Proteomes" id="UP000659904"/>
    </source>
</evidence>
<proteinExistence type="predicted"/>
<reference evidence="2 3" key="1">
    <citation type="submission" date="2021-01" db="EMBL/GenBank/DDBJ databases">
        <title>Whole genome shotgun sequence of Catellatospora citrea NBRC 14495.</title>
        <authorList>
            <person name="Komaki H."/>
            <person name="Tamura T."/>
        </authorList>
    </citation>
    <scope>NUCLEOTIDE SEQUENCE [LARGE SCALE GENOMIC DNA]</scope>
    <source>
        <strain evidence="2 3">NBRC 14495</strain>
    </source>
</reference>